<evidence type="ECO:0000313" key="2">
    <source>
        <dbReference type="EMBL" id="CAD8402215.1"/>
    </source>
</evidence>
<dbReference type="AlphaFoldDB" id="A0A7S0G530"/>
<dbReference type="Gene3D" id="1.25.40.10">
    <property type="entry name" value="Tetratricopeptide repeat domain"/>
    <property type="match status" value="1"/>
</dbReference>
<dbReference type="PANTHER" id="PTHR46512:SF9">
    <property type="entry name" value="PEPTIDYLPROLYL ISOMERASE"/>
    <property type="match status" value="1"/>
</dbReference>
<organism evidence="2">
    <name type="scientific">Rhodosorus marinus</name>
    <dbReference type="NCBI Taxonomy" id="101924"/>
    <lineage>
        <taxon>Eukaryota</taxon>
        <taxon>Rhodophyta</taxon>
        <taxon>Stylonematophyceae</taxon>
        <taxon>Stylonematales</taxon>
        <taxon>Stylonemataceae</taxon>
        <taxon>Rhodosorus</taxon>
    </lineage>
</organism>
<protein>
    <recommendedName>
        <fullName evidence="3">Peptidylprolyl isomerase</fullName>
    </recommendedName>
</protein>
<accession>A0A7S0G530</accession>
<dbReference type="SUPFAM" id="SSF48452">
    <property type="entry name" value="TPR-like"/>
    <property type="match status" value="1"/>
</dbReference>
<evidence type="ECO:0000256" key="1">
    <source>
        <dbReference type="SAM" id="MobiDB-lite"/>
    </source>
</evidence>
<dbReference type="InterPro" id="IPR050754">
    <property type="entry name" value="FKBP4/5/8-like"/>
</dbReference>
<dbReference type="PANTHER" id="PTHR46512">
    <property type="entry name" value="PEPTIDYLPROLYL ISOMERASE"/>
    <property type="match status" value="1"/>
</dbReference>
<name>A0A7S0G530_9RHOD</name>
<feature type="region of interest" description="Disordered" evidence="1">
    <location>
        <begin position="1"/>
        <end position="34"/>
    </location>
</feature>
<gene>
    <name evidence="2" type="ORF">RMAR0315_LOCUS12219</name>
</gene>
<reference evidence="2" key="1">
    <citation type="submission" date="2021-01" db="EMBL/GenBank/DDBJ databases">
        <authorList>
            <person name="Corre E."/>
            <person name="Pelletier E."/>
            <person name="Niang G."/>
            <person name="Scheremetjew M."/>
            <person name="Finn R."/>
            <person name="Kale V."/>
            <person name="Holt S."/>
            <person name="Cochrane G."/>
            <person name="Meng A."/>
            <person name="Brown T."/>
            <person name="Cohen L."/>
        </authorList>
    </citation>
    <scope>NUCLEOTIDE SEQUENCE</scope>
    <source>
        <strain evidence="2">UTEX LB 2760</strain>
    </source>
</reference>
<proteinExistence type="predicted"/>
<dbReference type="EMBL" id="HBEK01022216">
    <property type="protein sequence ID" value="CAD8402215.1"/>
    <property type="molecule type" value="Transcribed_RNA"/>
</dbReference>
<dbReference type="InterPro" id="IPR011990">
    <property type="entry name" value="TPR-like_helical_dom_sf"/>
</dbReference>
<sequence length="126" mass="14158">MMADPAKDLDDYQSVESGEGSEKAEEGIDSPGFTGEFLSVDEKIRLASIEKDKGNALFKAGKIEKAWKQYDVAFVNVFIGKEEWASLNEEQRHAINAFKCPCHLNRGLCRLKLGHMPCGTFQRLFE</sequence>
<evidence type="ECO:0008006" key="3">
    <source>
        <dbReference type="Google" id="ProtNLM"/>
    </source>
</evidence>
<feature type="compositionally biased region" description="Basic and acidic residues" evidence="1">
    <location>
        <begin position="1"/>
        <end position="10"/>
    </location>
</feature>